<proteinExistence type="predicted"/>
<evidence type="ECO:0000256" key="1">
    <source>
        <dbReference type="ARBA" id="ARBA00022714"/>
    </source>
</evidence>
<evidence type="ECO:0000256" key="3">
    <source>
        <dbReference type="ARBA" id="ARBA00023002"/>
    </source>
</evidence>
<dbReference type="PROSITE" id="PS00570">
    <property type="entry name" value="RING_HYDROXYL_ALPHA"/>
    <property type="match status" value="1"/>
</dbReference>
<dbReference type="GO" id="GO:0016491">
    <property type="term" value="F:oxidoreductase activity"/>
    <property type="evidence" value="ECO:0007669"/>
    <property type="project" value="UniProtKB-KW"/>
</dbReference>
<sequence>MINKAFEPFVRNAWYLAAWSEELEDSPVGRTIMNEPIVFFRDANGRPAALEDRCCHRGAPLSQGRVVESGIECGYHGLIFDGYGICVEIPGTNKVPPQTMVRSYPLVERQQFIWIWMGDPGQADEDMIIDFPFHDQPEKWPHRKDMFLIKSNYMMMIDNLMDLSHLGYVHRKTIGGNPSAHVAAEMEVTPTETGVRYVRWMLDAPSPPSYVKAANLRGNVDRWWDLEYVVPCSVLQWTGAINTGKGAKENQDQPGFHTRVFHGATPETENTFHYFWSISNGFRTDEPKATEELYKEIYPTFLEDKEIMEVQQARLELDPERELVVIPADKALTHARRAIRRLIDGDRVEQPAAAE</sequence>
<dbReference type="CDD" id="cd08878">
    <property type="entry name" value="RHO_alpha_C_DMO-like"/>
    <property type="match status" value="1"/>
</dbReference>
<protein>
    <recommendedName>
        <fullName evidence="6">Rieske domain-containing protein</fullName>
    </recommendedName>
</protein>
<evidence type="ECO:0000256" key="2">
    <source>
        <dbReference type="ARBA" id="ARBA00022723"/>
    </source>
</evidence>
<accession>A0A382FM72</accession>
<dbReference type="GO" id="GO:0005506">
    <property type="term" value="F:iron ion binding"/>
    <property type="evidence" value="ECO:0007669"/>
    <property type="project" value="InterPro"/>
</dbReference>
<dbReference type="GO" id="GO:0051537">
    <property type="term" value="F:2 iron, 2 sulfur cluster binding"/>
    <property type="evidence" value="ECO:0007669"/>
    <property type="project" value="UniProtKB-KW"/>
</dbReference>
<dbReference type="PROSITE" id="PS51296">
    <property type="entry name" value="RIESKE"/>
    <property type="match status" value="1"/>
</dbReference>
<dbReference type="Pfam" id="PF19112">
    <property type="entry name" value="VanA_C"/>
    <property type="match status" value="1"/>
</dbReference>
<dbReference type="SUPFAM" id="SSF50022">
    <property type="entry name" value="ISP domain"/>
    <property type="match status" value="1"/>
</dbReference>
<dbReference type="InterPro" id="IPR036922">
    <property type="entry name" value="Rieske_2Fe-2S_sf"/>
</dbReference>
<evidence type="ECO:0000313" key="7">
    <source>
        <dbReference type="EMBL" id="SVB63207.1"/>
    </source>
</evidence>
<dbReference type="SUPFAM" id="SSF55961">
    <property type="entry name" value="Bet v1-like"/>
    <property type="match status" value="1"/>
</dbReference>
<evidence type="ECO:0000256" key="4">
    <source>
        <dbReference type="ARBA" id="ARBA00023004"/>
    </source>
</evidence>
<keyword evidence="1" id="KW-0001">2Fe-2S</keyword>
<keyword evidence="5" id="KW-0411">Iron-sulfur</keyword>
<keyword evidence="3" id="KW-0560">Oxidoreductase</keyword>
<organism evidence="7">
    <name type="scientific">marine metagenome</name>
    <dbReference type="NCBI Taxonomy" id="408172"/>
    <lineage>
        <taxon>unclassified sequences</taxon>
        <taxon>metagenomes</taxon>
        <taxon>ecological metagenomes</taxon>
    </lineage>
</organism>
<dbReference type="InterPro" id="IPR050584">
    <property type="entry name" value="Cholesterol_7-desaturase"/>
</dbReference>
<dbReference type="InterPro" id="IPR017941">
    <property type="entry name" value="Rieske_2Fe-2S"/>
</dbReference>
<evidence type="ECO:0000256" key="5">
    <source>
        <dbReference type="ARBA" id="ARBA00023014"/>
    </source>
</evidence>
<name>A0A382FM72_9ZZZZ</name>
<dbReference type="AlphaFoldDB" id="A0A382FM72"/>
<dbReference type="EMBL" id="UINC01050352">
    <property type="protein sequence ID" value="SVB63207.1"/>
    <property type="molecule type" value="Genomic_DNA"/>
</dbReference>
<gene>
    <name evidence="7" type="ORF">METZ01_LOCUS216061</name>
</gene>
<dbReference type="Pfam" id="PF00355">
    <property type="entry name" value="Rieske"/>
    <property type="match status" value="1"/>
</dbReference>
<dbReference type="Gene3D" id="3.90.380.10">
    <property type="entry name" value="Naphthalene 1,2-dioxygenase Alpha Subunit, Chain A, domain 1"/>
    <property type="match status" value="1"/>
</dbReference>
<dbReference type="PANTHER" id="PTHR21266">
    <property type="entry name" value="IRON-SULFUR DOMAIN CONTAINING PROTEIN"/>
    <property type="match status" value="1"/>
</dbReference>
<evidence type="ECO:0000259" key="6">
    <source>
        <dbReference type="PROSITE" id="PS51296"/>
    </source>
</evidence>
<keyword evidence="2" id="KW-0479">Metal-binding</keyword>
<dbReference type="InterPro" id="IPR015881">
    <property type="entry name" value="ARHD_Rieske_2Fe_2S"/>
</dbReference>
<dbReference type="PANTHER" id="PTHR21266:SF60">
    <property type="entry name" value="3-KETOSTEROID-9-ALPHA-MONOOXYGENASE, OXYGENASE COMPONENT"/>
    <property type="match status" value="1"/>
</dbReference>
<feature type="domain" description="Rieske" evidence="6">
    <location>
        <begin position="14"/>
        <end position="115"/>
    </location>
</feature>
<dbReference type="InterPro" id="IPR044043">
    <property type="entry name" value="VanA_C_cat"/>
</dbReference>
<reference evidence="7" key="1">
    <citation type="submission" date="2018-05" db="EMBL/GenBank/DDBJ databases">
        <authorList>
            <person name="Lanie J.A."/>
            <person name="Ng W.-L."/>
            <person name="Kazmierczak K.M."/>
            <person name="Andrzejewski T.M."/>
            <person name="Davidsen T.M."/>
            <person name="Wayne K.J."/>
            <person name="Tettelin H."/>
            <person name="Glass J.I."/>
            <person name="Rusch D."/>
            <person name="Podicherti R."/>
            <person name="Tsui H.-C.T."/>
            <person name="Winkler M.E."/>
        </authorList>
    </citation>
    <scope>NUCLEOTIDE SEQUENCE</scope>
</reference>
<keyword evidence="4" id="KW-0408">Iron</keyword>
<dbReference type="Gene3D" id="2.102.10.10">
    <property type="entry name" value="Rieske [2Fe-2S] iron-sulphur domain"/>
    <property type="match status" value="1"/>
</dbReference>